<organism evidence="1 2">
    <name type="scientific">Streblomastix strix</name>
    <dbReference type="NCBI Taxonomy" id="222440"/>
    <lineage>
        <taxon>Eukaryota</taxon>
        <taxon>Metamonada</taxon>
        <taxon>Preaxostyla</taxon>
        <taxon>Oxymonadida</taxon>
        <taxon>Streblomastigidae</taxon>
        <taxon>Streblomastix</taxon>
    </lineage>
</organism>
<name>A0A5J4VMB7_9EUKA</name>
<sequence length="66" mass="7694">MREWSQDDECKQKVDEKIWWDNNMKKELGSIGCSSELRKISDQAEVDGCYAGSTVRHAVMTRLRED</sequence>
<reference evidence="1 2" key="1">
    <citation type="submission" date="2019-03" db="EMBL/GenBank/DDBJ databases">
        <title>Single cell metagenomics reveals metabolic interactions within the superorganism composed of flagellate Streblomastix strix and complex community of Bacteroidetes bacteria on its surface.</title>
        <authorList>
            <person name="Treitli S.C."/>
            <person name="Kolisko M."/>
            <person name="Husnik F."/>
            <person name="Keeling P."/>
            <person name="Hampl V."/>
        </authorList>
    </citation>
    <scope>NUCLEOTIDE SEQUENCE [LARGE SCALE GENOMIC DNA]</scope>
    <source>
        <strain evidence="1">ST1C</strain>
    </source>
</reference>
<dbReference type="Proteomes" id="UP000324800">
    <property type="component" value="Unassembled WGS sequence"/>
</dbReference>
<evidence type="ECO:0000313" key="2">
    <source>
        <dbReference type="Proteomes" id="UP000324800"/>
    </source>
</evidence>
<comment type="caution">
    <text evidence="1">The sequence shown here is derived from an EMBL/GenBank/DDBJ whole genome shotgun (WGS) entry which is preliminary data.</text>
</comment>
<gene>
    <name evidence="1" type="ORF">EZS28_020684</name>
</gene>
<protein>
    <submittedName>
        <fullName evidence="1">Uncharacterized protein</fullName>
    </submittedName>
</protein>
<dbReference type="AlphaFoldDB" id="A0A5J4VMB7"/>
<evidence type="ECO:0000313" key="1">
    <source>
        <dbReference type="EMBL" id="KAA6383787.1"/>
    </source>
</evidence>
<accession>A0A5J4VMB7</accession>
<dbReference type="EMBL" id="SNRW01006072">
    <property type="protein sequence ID" value="KAA6383787.1"/>
    <property type="molecule type" value="Genomic_DNA"/>
</dbReference>
<proteinExistence type="predicted"/>